<dbReference type="CDD" id="cd07729">
    <property type="entry name" value="AHL_lactonase_MBL-fold"/>
    <property type="match status" value="1"/>
</dbReference>
<comment type="similarity">
    <text evidence="2">Belongs to the metallo-beta-lactamase superfamily.</text>
</comment>
<dbReference type="GO" id="GO:0046872">
    <property type="term" value="F:metal ion binding"/>
    <property type="evidence" value="ECO:0007669"/>
    <property type="project" value="UniProtKB-KW"/>
</dbReference>
<accession>A0A2Z2HZL0</accession>
<evidence type="ECO:0000256" key="4">
    <source>
        <dbReference type="ARBA" id="ARBA00022801"/>
    </source>
</evidence>
<dbReference type="Gene3D" id="3.60.15.10">
    <property type="entry name" value="Ribonuclease Z/Hydroxyacylglutathione hydrolase-like"/>
    <property type="match status" value="1"/>
</dbReference>
<dbReference type="SMART" id="SM00849">
    <property type="entry name" value="Lactamase_B"/>
    <property type="match status" value="1"/>
</dbReference>
<organism evidence="7 8">
    <name type="scientific">Natrarchaeobaculum aegyptiacum</name>
    <dbReference type="NCBI Taxonomy" id="745377"/>
    <lineage>
        <taxon>Archaea</taxon>
        <taxon>Methanobacteriati</taxon>
        <taxon>Methanobacteriota</taxon>
        <taxon>Stenosarchaea group</taxon>
        <taxon>Halobacteria</taxon>
        <taxon>Halobacteriales</taxon>
        <taxon>Natrialbaceae</taxon>
        <taxon>Natrarchaeobaculum</taxon>
    </lineage>
</organism>
<keyword evidence="3" id="KW-0479">Metal-binding</keyword>
<dbReference type="GO" id="GO:0016787">
    <property type="term" value="F:hydrolase activity"/>
    <property type="evidence" value="ECO:0007669"/>
    <property type="project" value="UniProtKB-KW"/>
</dbReference>
<dbReference type="Proteomes" id="UP000250088">
    <property type="component" value="Chromosome"/>
</dbReference>
<dbReference type="AlphaFoldDB" id="A0A2Z2HZL0"/>
<dbReference type="KEGG" id="naj:B1756_05050"/>
<dbReference type="InterPro" id="IPR051013">
    <property type="entry name" value="MBL_superfamily_lactonases"/>
</dbReference>
<dbReference type="PANTHER" id="PTHR42978:SF2">
    <property type="entry name" value="102 KBASES UNSTABLE REGION: FROM 1 TO 119443"/>
    <property type="match status" value="1"/>
</dbReference>
<comment type="cofactor">
    <cofactor evidence="1">
        <name>Zn(2+)</name>
        <dbReference type="ChEBI" id="CHEBI:29105"/>
    </cofactor>
</comment>
<dbReference type="InterPro" id="IPR001279">
    <property type="entry name" value="Metallo-B-lactamas"/>
</dbReference>
<evidence type="ECO:0000256" key="3">
    <source>
        <dbReference type="ARBA" id="ARBA00022723"/>
    </source>
</evidence>
<evidence type="ECO:0000313" key="8">
    <source>
        <dbReference type="Proteomes" id="UP000250088"/>
    </source>
</evidence>
<feature type="domain" description="Metallo-beta-lactamase" evidence="6">
    <location>
        <begin position="43"/>
        <end position="252"/>
    </location>
</feature>
<keyword evidence="4 7" id="KW-0378">Hydrolase</keyword>
<evidence type="ECO:0000256" key="5">
    <source>
        <dbReference type="ARBA" id="ARBA00022833"/>
    </source>
</evidence>
<evidence type="ECO:0000259" key="6">
    <source>
        <dbReference type="SMART" id="SM00849"/>
    </source>
</evidence>
<name>A0A2Z2HZL0_9EURY</name>
<keyword evidence="5" id="KW-0862">Zinc</keyword>
<evidence type="ECO:0000256" key="1">
    <source>
        <dbReference type="ARBA" id="ARBA00001947"/>
    </source>
</evidence>
<reference evidence="8" key="1">
    <citation type="submission" date="2017-02" db="EMBL/GenBank/DDBJ databases">
        <title>Natronthermophilus aegyptiacus gen. nov.,sp. nov., an aerobic, extremely halophilic alkalithermophilic archaeon isolated from the athalassohaline Wadi An Natrun, Egypt.</title>
        <authorList>
            <person name="Zhao B."/>
        </authorList>
    </citation>
    <scope>NUCLEOTIDE SEQUENCE [LARGE SCALE GENOMIC DNA]</scope>
    <source>
        <strain evidence="8">JW/NM-HA 15</strain>
    </source>
</reference>
<dbReference type="InterPro" id="IPR036866">
    <property type="entry name" value="RibonucZ/Hydroxyglut_hydro"/>
</dbReference>
<proteinExistence type="inferred from homology"/>
<keyword evidence="8" id="KW-1185">Reference proteome</keyword>
<gene>
    <name evidence="7" type="ORF">B1756_05050</name>
</gene>
<dbReference type="PANTHER" id="PTHR42978">
    <property type="entry name" value="QUORUM-QUENCHING LACTONASE YTNP-RELATED-RELATED"/>
    <property type="match status" value="1"/>
</dbReference>
<dbReference type="GeneID" id="32893422"/>
<protein>
    <submittedName>
        <fullName evidence="7">MBL fold metallo-hydrolase</fullName>
    </submittedName>
</protein>
<dbReference type="Pfam" id="PF00753">
    <property type="entry name" value="Lactamase_B"/>
    <property type="match status" value="1"/>
</dbReference>
<dbReference type="SUPFAM" id="SSF56281">
    <property type="entry name" value="Metallo-hydrolase/oxidoreductase"/>
    <property type="match status" value="1"/>
</dbReference>
<evidence type="ECO:0000313" key="7">
    <source>
        <dbReference type="EMBL" id="ARS89178.1"/>
    </source>
</evidence>
<dbReference type="EMBL" id="CP019893">
    <property type="protein sequence ID" value="ARS89178.1"/>
    <property type="molecule type" value="Genomic_DNA"/>
</dbReference>
<dbReference type="OrthoDB" id="7773at2157"/>
<sequence>MVDATLTPVERGTITTDANNVLEGAVQGTAADPNPDLLLGDGPVYNLVIEHPEATILWDTGSHPEADAGHWPADLYDAFEHTGLRPLEDDLADAGYDLEEIDAVIQSHLHLDHAGGLSAFAGTDVPIYVHERELKYAYYSAKTDAGDEAYIAGDFDHDLAWQVVHGDREYLHDGLEFLHLPGHTPGLLGVVLEADGAGTVILAGDLAYSRTNYEDEHPMGGSLLWSKRHWLESVRTVTDLERRHDATVICGHDEADLERLRTLE</sequence>
<evidence type="ECO:0000256" key="2">
    <source>
        <dbReference type="ARBA" id="ARBA00007749"/>
    </source>
</evidence>
<dbReference type="RefSeq" id="WP_086887560.1">
    <property type="nucleotide sequence ID" value="NZ_CP019893.1"/>
</dbReference>